<dbReference type="SUPFAM" id="SSF50978">
    <property type="entry name" value="WD40 repeat-like"/>
    <property type="match status" value="1"/>
</dbReference>
<dbReference type="InterPro" id="IPR004871">
    <property type="entry name" value="RSE1/DDB1/CPSF1_C"/>
</dbReference>
<dbReference type="FunFam" id="2.130.10.10:FF:001143">
    <property type="entry name" value="Pre-mRNA-splicing factor rse-1, putative"/>
    <property type="match status" value="1"/>
</dbReference>
<comment type="subunit">
    <text evidence="2">Associated with the spliceosome.</text>
</comment>
<evidence type="ECO:0000256" key="5">
    <source>
        <dbReference type="ARBA" id="ARBA00023187"/>
    </source>
</evidence>
<comment type="function">
    <text evidence="9">Involved in pre-mRNA splicing and cell cycle control.</text>
</comment>
<evidence type="ECO:0000256" key="1">
    <source>
        <dbReference type="ARBA" id="ARBA00004123"/>
    </source>
</evidence>
<dbReference type="AlphaFoldDB" id="A0A371D0M8"/>
<evidence type="ECO:0000256" key="7">
    <source>
        <dbReference type="ARBA" id="ARBA00038266"/>
    </source>
</evidence>
<evidence type="ECO:0000259" key="11">
    <source>
        <dbReference type="Pfam" id="PF03178"/>
    </source>
</evidence>
<evidence type="ECO:0000259" key="13">
    <source>
        <dbReference type="Pfam" id="PF23726"/>
    </source>
</evidence>
<dbReference type="Pfam" id="PF10433">
    <property type="entry name" value="Beta-prop_RSE1_1st"/>
    <property type="match status" value="1"/>
</dbReference>
<evidence type="ECO:0000256" key="4">
    <source>
        <dbReference type="ARBA" id="ARBA00022728"/>
    </source>
</evidence>
<feature type="domain" description="RSE1/DDB1/CPSF1 C-terminal" evidence="11">
    <location>
        <begin position="856"/>
        <end position="1166"/>
    </location>
</feature>
<dbReference type="GO" id="GO:0003676">
    <property type="term" value="F:nucleic acid binding"/>
    <property type="evidence" value="ECO:0007669"/>
    <property type="project" value="InterPro"/>
</dbReference>
<dbReference type="GO" id="GO:0008380">
    <property type="term" value="P:RNA splicing"/>
    <property type="evidence" value="ECO:0007669"/>
    <property type="project" value="UniProtKB-KW"/>
</dbReference>
<dbReference type="SUPFAM" id="SSF50956">
    <property type="entry name" value="Thermostable phytase (3-phytase)"/>
    <property type="match status" value="1"/>
</dbReference>
<evidence type="ECO:0000313" key="14">
    <source>
        <dbReference type="EMBL" id="RDX46072.1"/>
    </source>
</evidence>
<dbReference type="Gene3D" id="1.10.150.910">
    <property type="match status" value="1"/>
</dbReference>
<sequence>MHLYNLTLQAPTAISQAIVGNFSGSRRQEIIVSRGTRLELLRPDPDTGKVTAAVASHIFGSIRSLVLFRLTGGIKDYAIIGSDSGRIVIIEYDPDTNTFVKVHQETYGKSGARTIVPGQYLATDPKGRAVMIAAIEKAKLVYILNRDAAADLTISSPLEAHKSNAIIHHIVGLDVGFENPTFAALEVDHTEADQDPTGVAFNNAEKMLAYYELDLGLNHVVRKWSGPTDTRANLLVQVPGGQSTSSDSYEGPSGVLVCCEDHIIYHYMDATQHRVPIPRRGYPFQDKDRGLIITAAVMHKMKGAFFFLLQSEEGDLYKVAIEHEEGDVKSLKIKYFDTVPVATSLCILKSGFLFVAAEFGNHHFYQFVKLGDEGEDFSSTDYPSYGMADPSAPLPRVTFRPHLLENLALVDEMESLDPLIDSKVLSVLPDAGTPQILAACGRGARSTFNTLRHGLEVEEAVREDLGAVPKALWTAKLKEDDKHDAYIILSFANCTLVLSVGETIVEAEDTGFLIEAPTVAVQQIGADALLQVHQHGIRHILADKRVNEWRTPAGKTIVNATTNKRQVVVALSSGELVYFELDLEGQLNEYQDRGALGSAILALSIGEVPEGRQRTPFLAVGCEDQTVRVISLDPENTLQTVSLQALTAPPASICIAEILDTSLNRTQPTTFVNIGLQNGVLLRTVLDPLNGQLTDTRTRFLGTRPVKLTHVNVQGNPAILALSSRSWLNYTYQNILHFTPLIHRTLDCVSSFSAAAHADGLIGVSGSILSIFQVTNLGATMKQDSIPLDYTPRKFLMHPQNGLFYLIEGDHRAYSEESSQQQLERLRAEHKTFDEEILGLPARQFGRPKAPAGVWASCIRIIDPVKGETVHVLPLDNNEAAFSLAMVSFAACNNEVHLVVGTAQDAFLAPRSCTSGFLRTYKFTEEGRRLELIHKTETDDIPLAVLAFQGRLAAGIGKSLRLYDMGKKQLLRKAENKNFFSAVVTLNTQGSRILVGDMQESIYYVAYKPLENQLLIFADDTQPRWITSATMLDYNTVVAGDRFGNIFVNRLDTKVSDQVDEDSVLSGGPHKTSMLAHFHVGDIVTGIHKVPLVVGGREVLVYTGLHGTIGVLAPFVGKDDVDFLSTLEQHMRSEQLSLVGRDHLAWRGYYVPVKAVVDGDLCEMFARLPPSKQSAIASELDRTVGEVLKKLEQLRVTASGF</sequence>
<keyword evidence="3" id="KW-0507">mRNA processing</keyword>
<name>A0A371D0M8_9APHY</name>
<dbReference type="PANTHER" id="PTHR10644">
    <property type="entry name" value="DNA REPAIR/RNA PROCESSING CPSF FAMILY"/>
    <property type="match status" value="1"/>
</dbReference>
<evidence type="ECO:0000256" key="6">
    <source>
        <dbReference type="ARBA" id="ARBA00023242"/>
    </source>
</evidence>
<evidence type="ECO:0000256" key="10">
    <source>
        <dbReference type="ARBA" id="ARBA00068521"/>
    </source>
</evidence>
<feature type="domain" description="RSE1/DDB1/CPSF1 first beta-propeller" evidence="12">
    <location>
        <begin position="13"/>
        <end position="403"/>
    </location>
</feature>
<keyword evidence="15" id="KW-1185">Reference proteome</keyword>
<dbReference type="FunFam" id="2.130.10.10:FF:000628">
    <property type="entry name" value="Pre-mRNA-splicing factor RSE1"/>
    <property type="match status" value="1"/>
</dbReference>
<dbReference type="GO" id="GO:0005681">
    <property type="term" value="C:spliceosomal complex"/>
    <property type="evidence" value="ECO:0007669"/>
    <property type="project" value="UniProtKB-KW"/>
</dbReference>
<dbReference type="GO" id="GO:0006397">
    <property type="term" value="P:mRNA processing"/>
    <property type="evidence" value="ECO:0007669"/>
    <property type="project" value="UniProtKB-KW"/>
</dbReference>
<dbReference type="Pfam" id="PF03178">
    <property type="entry name" value="CPSF_A"/>
    <property type="match status" value="1"/>
</dbReference>
<dbReference type="OrthoDB" id="436637at2759"/>
<evidence type="ECO:0000256" key="3">
    <source>
        <dbReference type="ARBA" id="ARBA00022664"/>
    </source>
</evidence>
<dbReference type="Pfam" id="PF23726">
    <property type="entry name" value="Beta-prop_RSE1_2nd"/>
    <property type="match status" value="1"/>
</dbReference>
<comment type="subcellular location">
    <subcellularLocation>
        <location evidence="1">Nucleus</location>
    </subcellularLocation>
</comment>
<dbReference type="Gene3D" id="2.130.10.10">
    <property type="entry name" value="YVTN repeat-like/Quinoprotein amine dehydrogenase"/>
    <property type="match status" value="3"/>
</dbReference>
<evidence type="ECO:0000259" key="12">
    <source>
        <dbReference type="Pfam" id="PF10433"/>
    </source>
</evidence>
<keyword evidence="4" id="KW-0747">Spliceosome</keyword>
<evidence type="ECO:0000256" key="8">
    <source>
        <dbReference type="ARBA" id="ARBA00040134"/>
    </source>
</evidence>
<comment type="similarity">
    <text evidence="7">Belongs to the RSE1 family.</text>
</comment>
<organism evidence="14 15">
    <name type="scientific">Lentinus brumalis</name>
    <dbReference type="NCBI Taxonomy" id="2498619"/>
    <lineage>
        <taxon>Eukaryota</taxon>
        <taxon>Fungi</taxon>
        <taxon>Dikarya</taxon>
        <taxon>Basidiomycota</taxon>
        <taxon>Agaricomycotina</taxon>
        <taxon>Agaricomycetes</taxon>
        <taxon>Polyporales</taxon>
        <taxon>Polyporaceae</taxon>
        <taxon>Lentinus</taxon>
    </lineage>
</organism>
<proteinExistence type="inferred from homology"/>
<keyword evidence="6" id="KW-0539">Nucleus</keyword>
<keyword evidence="5" id="KW-0508">mRNA splicing</keyword>
<dbReference type="EMBL" id="KZ857431">
    <property type="protein sequence ID" value="RDX46072.1"/>
    <property type="molecule type" value="Genomic_DNA"/>
</dbReference>
<protein>
    <recommendedName>
        <fullName evidence="8">Pre-mRNA-splicing factor RSE1</fullName>
    </recommendedName>
    <alternativeName>
        <fullName evidence="10">Pre-mRNA-splicing factor rse1</fullName>
    </alternativeName>
</protein>
<reference evidence="14 15" key="1">
    <citation type="journal article" date="2018" name="Biotechnol. Biofuels">
        <title>Integrative visual omics of the white-rot fungus Polyporus brumalis exposes the biotechnological potential of its oxidative enzymes for delignifying raw plant biomass.</title>
        <authorList>
            <person name="Miyauchi S."/>
            <person name="Rancon A."/>
            <person name="Drula E."/>
            <person name="Hage H."/>
            <person name="Chaduli D."/>
            <person name="Favel A."/>
            <person name="Grisel S."/>
            <person name="Henrissat B."/>
            <person name="Herpoel-Gimbert I."/>
            <person name="Ruiz-Duenas F.J."/>
            <person name="Chevret D."/>
            <person name="Hainaut M."/>
            <person name="Lin J."/>
            <person name="Wang M."/>
            <person name="Pangilinan J."/>
            <person name="Lipzen A."/>
            <person name="Lesage-Meessen L."/>
            <person name="Navarro D."/>
            <person name="Riley R."/>
            <person name="Grigoriev I.V."/>
            <person name="Zhou S."/>
            <person name="Raouche S."/>
            <person name="Rosso M.N."/>
        </authorList>
    </citation>
    <scope>NUCLEOTIDE SEQUENCE [LARGE SCALE GENOMIC DNA]</scope>
    <source>
        <strain evidence="14 15">BRFM 1820</strain>
    </source>
</reference>
<evidence type="ECO:0000256" key="2">
    <source>
        <dbReference type="ARBA" id="ARBA00011524"/>
    </source>
</evidence>
<evidence type="ECO:0000313" key="15">
    <source>
        <dbReference type="Proteomes" id="UP000256964"/>
    </source>
</evidence>
<dbReference type="InterPro" id="IPR058543">
    <property type="entry name" value="Beta-prop_RSE1/DDB1/CPSF1_2nd"/>
</dbReference>
<dbReference type="STRING" id="139420.A0A371D0M8"/>
<evidence type="ECO:0000256" key="9">
    <source>
        <dbReference type="ARBA" id="ARBA00055157"/>
    </source>
</evidence>
<dbReference type="InterPro" id="IPR036322">
    <property type="entry name" value="WD40_repeat_dom_sf"/>
</dbReference>
<dbReference type="InterPro" id="IPR015943">
    <property type="entry name" value="WD40/YVTN_repeat-like_dom_sf"/>
</dbReference>
<dbReference type="Proteomes" id="UP000256964">
    <property type="component" value="Unassembled WGS sequence"/>
</dbReference>
<accession>A0A371D0M8</accession>
<dbReference type="InterPro" id="IPR050358">
    <property type="entry name" value="RSE1/DDB1/CFT1"/>
</dbReference>
<gene>
    <name evidence="14" type="ORF">OH76DRAFT_1531965</name>
</gene>
<feature type="domain" description="RSE1/DDB1/CPSF1 second beta-propeller" evidence="13">
    <location>
        <begin position="458"/>
        <end position="774"/>
    </location>
</feature>
<dbReference type="InterPro" id="IPR018846">
    <property type="entry name" value="Beta-prop_RSE1/DDB1/CPSF1_1st"/>
</dbReference>